<evidence type="ECO:0000256" key="6">
    <source>
        <dbReference type="ARBA" id="ARBA00005204"/>
    </source>
</evidence>
<dbReference type="InterPro" id="IPR008179">
    <property type="entry name" value="HisE"/>
</dbReference>
<evidence type="ECO:0000256" key="1">
    <source>
        <dbReference type="ARBA" id="ARBA00000024"/>
    </source>
</evidence>
<evidence type="ECO:0000256" key="18">
    <source>
        <dbReference type="ARBA" id="ARBA00049489"/>
    </source>
</evidence>
<dbReference type="Pfam" id="PF01503">
    <property type="entry name" value="PRA-PH"/>
    <property type="match status" value="1"/>
</dbReference>
<dbReference type="FunFam" id="3.40.50.1980:FF:000050">
    <property type="entry name" value="Histidine biosynthesis trifunctional protein"/>
    <property type="match status" value="1"/>
</dbReference>
<dbReference type="PROSITE" id="PS00611">
    <property type="entry name" value="HISOL_DEHYDROGENASE"/>
    <property type="match status" value="1"/>
</dbReference>
<dbReference type="Pfam" id="PF00815">
    <property type="entry name" value="Histidinol_dh"/>
    <property type="match status" value="1"/>
</dbReference>
<evidence type="ECO:0000256" key="15">
    <source>
        <dbReference type="ARBA" id="ARBA00023027"/>
    </source>
</evidence>
<dbReference type="SUPFAM" id="SSF101386">
    <property type="entry name" value="all-alpha NTP pyrophosphatases"/>
    <property type="match status" value="1"/>
</dbReference>
<dbReference type="GO" id="GO:0004636">
    <property type="term" value="F:phosphoribosyl-ATP diphosphatase activity"/>
    <property type="evidence" value="ECO:0007669"/>
    <property type="project" value="UniProtKB-UniRule"/>
</dbReference>
<keyword evidence="10 19" id="KW-0547">Nucleotide-binding</keyword>
<evidence type="ECO:0000256" key="13">
    <source>
        <dbReference type="ARBA" id="ARBA00022840"/>
    </source>
</evidence>
<dbReference type="GO" id="GO:0005829">
    <property type="term" value="C:cytosol"/>
    <property type="evidence" value="ECO:0007669"/>
    <property type="project" value="TreeGrafter"/>
</dbReference>
<evidence type="ECO:0000256" key="14">
    <source>
        <dbReference type="ARBA" id="ARBA00023002"/>
    </source>
</evidence>
<dbReference type="EMBL" id="KQ964269">
    <property type="protein sequence ID" value="KXJ86234.1"/>
    <property type="molecule type" value="Genomic_DNA"/>
</dbReference>
<dbReference type="InterPro" id="IPR012131">
    <property type="entry name" value="Hstdl_DH"/>
</dbReference>
<dbReference type="OrthoDB" id="1703565at2759"/>
<accession>A0A136IN08</accession>
<evidence type="ECO:0000256" key="11">
    <source>
        <dbReference type="ARBA" id="ARBA00022801"/>
    </source>
</evidence>
<reference evidence="23" key="1">
    <citation type="submission" date="2016-02" db="EMBL/GenBank/DDBJ databases">
        <title>Draft genome sequence of Microdochium bolleyi, a fungal endophyte of beachgrass.</title>
        <authorList>
            <consortium name="DOE Joint Genome Institute"/>
            <person name="David A.S."/>
            <person name="May G."/>
            <person name="Haridas S."/>
            <person name="Lim J."/>
            <person name="Wang M."/>
            <person name="Labutti K."/>
            <person name="Lipzen A."/>
            <person name="Barry K."/>
            <person name="Grigoriev I.V."/>
        </authorList>
    </citation>
    <scope>NUCLEOTIDE SEQUENCE [LARGE SCALE GENOMIC DNA]</scope>
    <source>
        <strain evidence="23">J235TASD1</strain>
    </source>
</reference>
<dbReference type="Pfam" id="PF01502">
    <property type="entry name" value="PRA-CH"/>
    <property type="match status" value="1"/>
</dbReference>
<keyword evidence="14 19" id="KW-0560">Oxidoreductase</keyword>
<comment type="catalytic activity">
    <reaction evidence="2 19">
        <text>1-(5-phospho-beta-D-ribosyl)-ATP + H2O = 1-(5-phospho-beta-D-ribosyl)-5'-AMP + diphosphate + H(+)</text>
        <dbReference type="Rhea" id="RHEA:22828"/>
        <dbReference type="ChEBI" id="CHEBI:15377"/>
        <dbReference type="ChEBI" id="CHEBI:15378"/>
        <dbReference type="ChEBI" id="CHEBI:33019"/>
        <dbReference type="ChEBI" id="CHEBI:59457"/>
        <dbReference type="ChEBI" id="CHEBI:73183"/>
        <dbReference type="EC" id="3.6.1.31"/>
    </reaction>
</comment>
<dbReference type="InterPro" id="IPR001692">
    <property type="entry name" value="Histidinol_DH_CS"/>
</dbReference>
<dbReference type="CDD" id="cd06572">
    <property type="entry name" value="Histidinol_dh"/>
    <property type="match status" value="1"/>
</dbReference>
<dbReference type="SUPFAM" id="SSF141734">
    <property type="entry name" value="HisI-like"/>
    <property type="match status" value="1"/>
</dbReference>
<proteinExistence type="inferred from homology"/>
<dbReference type="GO" id="GO:0004399">
    <property type="term" value="F:histidinol dehydrogenase activity"/>
    <property type="evidence" value="ECO:0007669"/>
    <property type="project" value="UniProtKB-UniRule"/>
</dbReference>
<keyword evidence="8 19" id="KW-0028">Amino-acid biosynthesis</keyword>
<feature type="region of interest" description="Disordered" evidence="20">
    <location>
        <begin position="389"/>
        <end position="436"/>
    </location>
</feature>
<dbReference type="FunFam" id="3.40.50.1980:FF:000001">
    <property type="entry name" value="Histidinol dehydrogenase"/>
    <property type="match status" value="1"/>
</dbReference>
<dbReference type="InterPro" id="IPR038019">
    <property type="entry name" value="PRib_AMP_CycHydrolase_sf"/>
</dbReference>
<sequence>METTLPLPFLISVAVPPGLANSEGLSRDEVSCLGAVFFDATSQNLPKLQNLLQQHNASFHTFFDATGLASRDEVISLLDHGARKVFVQPEQLSDFTEFGSRVAPVVTDLKQLSTGAESGVLVKNFDPKTTDIAAFSEARKAAKISTVFIRAAEGASYTDLVEASSTIAAVPIIPSTTLTAKKEESESRIYVPSLFSKNWKSDRADGLIPTVVCDERGIALGLVYSSEESVGEAIKTQTGVYQSRKRGLWYKGASSGDTQELVRISLDCDNDALKFIVKQKGRFCHLEQSGCFGDLKGISKLEQTLISRKNEPAPEKSYTKRLFSDEKLLRAKIMEEAEELCDAKSPEDVAFEAADLIYFALTKAVSAGVSLADIESNLDAKSLKVKRRPGNAKGQWAAKEGITNGPAEDAKKAAEESSVPLTSAPAAEKHTAPQTDRIVMKRIDVSQSSEADVSAVLKRPSQKSADAILSIVTPIINDIRQNGDKALLSYTHKFEKATSLTSPVLKAPFPQEMMNLPAETIKAIDISFENIRKFHAAQKDEKPLQVETMPGVVCSRFSRPIERVGLYVPGGTAVLPSTALMLGVPAMVAGCQKIVLASPPRSDGSITPEIVYVAHKVGAESIVLAGGAQAVAAMAYGTESVTKVDKILGPGNQFVTAAKMFVSNDTNAGVSIDMPAGPSEVLVIADKDANPAFVASDLLSQAEHGVDSQVICIAVDMDEQHLKALDDELHDQAMALPRVDIVKGAISHSVTIVVKDIEEAMRISNDYAPEHLILQIKDAESVVDKVMNAGSVFIGQWTPESVGDYSAGVNHSLPTYGFAKQYSGVNLASFVKHITSSNLTAEGLRNVGDAVMQLAKVEELEAHRRAVSIRLASLNK</sequence>
<evidence type="ECO:0000256" key="12">
    <source>
        <dbReference type="ARBA" id="ARBA00022833"/>
    </source>
</evidence>
<dbReference type="HAMAP" id="MF_01024">
    <property type="entry name" value="HisD"/>
    <property type="match status" value="1"/>
</dbReference>
<dbReference type="GO" id="GO:0004635">
    <property type="term" value="F:phosphoribosyl-AMP cyclohydrolase activity"/>
    <property type="evidence" value="ECO:0007669"/>
    <property type="project" value="UniProtKB-UniRule"/>
</dbReference>
<dbReference type="Gene3D" id="3.40.50.1980">
    <property type="entry name" value="Nitrogenase molybdenum iron protein domain"/>
    <property type="match status" value="2"/>
</dbReference>
<dbReference type="FunCoup" id="A0A136IN08">
    <property type="interactions" value="344"/>
</dbReference>
<evidence type="ECO:0000313" key="22">
    <source>
        <dbReference type="EMBL" id="KXJ86234.1"/>
    </source>
</evidence>
<keyword evidence="9" id="KW-0479">Metal-binding</keyword>
<dbReference type="NCBIfam" id="TIGR00069">
    <property type="entry name" value="hisD"/>
    <property type="match status" value="1"/>
</dbReference>
<dbReference type="GO" id="GO:0046872">
    <property type="term" value="F:metal ion binding"/>
    <property type="evidence" value="ECO:0007669"/>
    <property type="project" value="UniProtKB-KW"/>
</dbReference>
<dbReference type="PIRSF" id="PIRSF001257">
    <property type="entry name" value="His_trifunctional"/>
    <property type="match status" value="1"/>
</dbReference>
<organism evidence="22 23">
    <name type="scientific">Microdochium bolleyi</name>
    <dbReference type="NCBI Taxonomy" id="196109"/>
    <lineage>
        <taxon>Eukaryota</taxon>
        <taxon>Fungi</taxon>
        <taxon>Dikarya</taxon>
        <taxon>Ascomycota</taxon>
        <taxon>Pezizomycotina</taxon>
        <taxon>Sordariomycetes</taxon>
        <taxon>Xylariomycetidae</taxon>
        <taxon>Xylariales</taxon>
        <taxon>Microdochiaceae</taxon>
        <taxon>Microdochium</taxon>
    </lineage>
</organism>
<dbReference type="Gene3D" id="1.20.5.1300">
    <property type="match status" value="1"/>
</dbReference>
<dbReference type="InterPro" id="IPR016298">
    <property type="entry name" value="Histidine_synth_trifunct"/>
</dbReference>
<evidence type="ECO:0000256" key="10">
    <source>
        <dbReference type="ARBA" id="ARBA00022741"/>
    </source>
</evidence>
<dbReference type="Gene3D" id="1.10.287.1080">
    <property type="entry name" value="MazG-like"/>
    <property type="match status" value="1"/>
</dbReference>
<evidence type="ECO:0000259" key="21">
    <source>
        <dbReference type="Pfam" id="PF01502"/>
    </source>
</evidence>
<protein>
    <recommendedName>
        <fullName evidence="19">Histidine biosynthesis trifunctional protein</fullName>
    </recommendedName>
    <domain>
        <recommendedName>
            <fullName evidence="19">Phosphoribosyl-AMP cyclohydrolase</fullName>
            <ecNumber evidence="19">3.5.4.19</ecNumber>
        </recommendedName>
    </domain>
    <domain>
        <recommendedName>
            <fullName evidence="19">Phosphoribosyl-ATP pyrophosphohydrolase</fullName>
            <ecNumber evidence="19">3.6.1.31</ecNumber>
        </recommendedName>
    </domain>
    <domain>
        <recommendedName>
            <fullName evidence="19">Histidinol dehydrogenase</fullName>
            <shortName evidence="19">HDH</shortName>
            <ecNumber evidence="19">1.1.1.23</ecNumber>
        </recommendedName>
    </domain>
</protein>
<dbReference type="CDD" id="cd11546">
    <property type="entry name" value="NTP-PPase_His4"/>
    <property type="match status" value="1"/>
</dbReference>
<keyword evidence="17" id="KW-0511">Multifunctional enzyme</keyword>
<comment type="similarity">
    <text evidence="7 19">In the C-terminal section; belongs to the histidinol dehydrogenase family.</text>
</comment>
<comment type="catalytic activity">
    <reaction evidence="1 19">
        <text>1-(5-phospho-beta-D-ribosyl)-5'-AMP + H2O = 1-(5-phospho-beta-D-ribosyl)-5-[(5-phospho-beta-D-ribosylamino)methylideneamino]imidazole-4-carboxamide</text>
        <dbReference type="Rhea" id="RHEA:20049"/>
        <dbReference type="ChEBI" id="CHEBI:15377"/>
        <dbReference type="ChEBI" id="CHEBI:58435"/>
        <dbReference type="ChEBI" id="CHEBI:59457"/>
        <dbReference type="EC" id="3.5.4.19"/>
    </reaction>
</comment>
<dbReference type="FunFam" id="1.10.287.1080:FF:000002">
    <property type="entry name" value="Histidine biosynthesis bifunctional protein HisIE"/>
    <property type="match status" value="1"/>
</dbReference>
<dbReference type="EC" id="1.1.1.23" evidence="19"/>
<evidence type="ECO:0000256" key="4">
    <source>
        <dbReference type="ARBA" id="ARBA00004940"/>
    </source>
</evidence>
<comment type="pathway">
    <text evidence="4">Amino-acid biosynthesis; L-histidine biosynthesis; L-histidine from 5-phospho-alpha-D-ribose 1-diphosphate: step 9/9.</text>
</comment>
<keyword evidence="23" id="KW-1185">Reference proteome</keyword>
<keyword evidence="12" id="KW-0862">Zinc</keyword>
<dbReference type="EC" id="3.6.1.31" evidence="19"/>
<dbReference type="GO" id="GO:0051287">
    <property type="term" value="F:NAD binding"/>
    <property type="evidence" value="ECO:0007669"/>
    <property type="project" value="UniProtKB-UniRule"/>
</dbReference>
<dbReference type="FunFam" id="1.20.5.1300:FF:000001">
    <property type="entry name" value="Histidine biosynthesis trifunctional protein"/>
    <property type="match status" value="1"/>
</dbReference>
<comment type="catalytic activity">
    <reaction evidence="18 19">
        <text>L-histidinol + 2 NAD(+) + H2O = L-histidine + 2 NADH + 3 H(+)</text>
        <dbReference type="Rhea" id="RHEA:20641"/>
        <dbReference type="ChEBI" id="CHEBI:15377"/>
        <dbReference type="ChEBI" id="CHEBI:15378"/>
        <dbReference type="ChEBI" id="CHEBI:57540"/>
        <dbReference type="ChEBI" id="CHEBI:57595"/>
        <dbReference type="ChEBI" id="CHEBI:57699"/>
        <dbReference type="ChEBI" id="CHEBI:57945"/>
        <dbReference type="EC" id="1.1.1.23"/>
    </reaction>
</comment>
<dbReference type="Proteomes" id="UP000070501">
    <property type="component" value="Unassembled WGS sequence"/>
</dbReference>
<dbReference type="PRINTS" id="PR00083">
    <property type="entry name" value="HOLDHDRGNASE"/>
</dbReference>
<dbReference type="InterPro" id="IPR016161">
    <property type="entry name" value="Ald_DH/histidinol_DH"/>
</dbReference>
<evidence type="ECO:0000256" key="19">
    <source>
        <dbReference type="PIRNR" id="PIRNR001257"/>
    </source>
</evidence>
<dbReference type="UniPathway" id="UPA00031">
    <property type="reaction ID" value="UER00007"/>
</dbReference>
<dbReference type="NCBIfam" id="TIGR03188">
    <property type="entry name" value="histidine_hisI"/>
    <property type="match status" value="1"/>
</dbReference>
<evidence type="ECO:0000256" key="20">
    <source>
        <dbReference type="SAM" id="MobiDB-lite"/>
    </source>
</evidence>
<dbReference type="GO" id="GO:0005524">
    <property type="term" value="F:ATP binding"/>
    <property type="evidence" value="ECO:0007669"/>
    <property type="project" value="UniProtKB-UniRule"/>
</dbReference>
<dbReference type="SUPFAM" id="SSF53720">
    <property type="entry name" value="ALDH-like"/>
    <property type="match status" value="1"/>
</dbReference>
<dbReference type="PANTHER" id="PTHR21256">
    <property type="entry name" value="HISTIDINOL DEHYDROGENASE HDH"/>
    <property type="match status" value="1"/>
</dbReference>
<dbReference type="PANTHER" id="PTHR21256:SF2">
    <property type="entry name" value="HISTIDINE BIOSYNTHESIS TRIFUNCTIONAL PROTEIN"/>
    <property type="match status" value="1"/>
</dbReference>
<feature type="domain" description="Phosphoribosyl-AMP cyclohydrolase" evidence="21">
    <location>
        <begin position="222"/>
        <end position="292"/>
    </location>
</feature>
<keyword evidence="13 19" id="KW-0067">ATP-binding</keyword>
<dbReference type="STRING" id="196109.A0A136IN08"/>
<keyword evidence="15 19" id="KW-0520">NAD</keyword>
<comment type="pathway">
    <text evidence="5">Amino-acid biosynthesis; L-histidine biosynthesis; L-histidine from 5-phospho-alpha-D-ribose 1-diphosphate: step 3/9.</text>
</comment>
<evidence type="ECO:0000313" key="23">
    <source>
        <dbReference type="Proteomes" id="UP000070501"/>
    </source>
</evidence>
<comment type="cofactor">
    <cofactor evidence="3">
        <name>Zn(2+)</name>
        <dbReference type="ChEBI" id="CHEBI:29105"/>
    </cofactor>
</comment>
<evidence type="ECO:0000256" key="3">
    <source>
        <dbReference type="ARBA" id="ARBA00001947"/>
    </source>
</evidence>
<evidence type="ECO:0000256" key="5">
    <source>
        <dbReference type="ARBA" id="ARBA00005169"/>
    </source>
</evidence>
<evidence type="ECO:0000256" key="2">
    <source>
        <dbReference type="ARBA" id="ARBA00001460"/>
    </source>
</evidence>
<dbReference type="Gene3D" id="3.10.20.810">
    <property type="entry name" value="Phosphoribosyl-AMP cyclohydrolase"/>
    <property type="match status" value="1"/>
</dbReference>
<evidence type="ECO:0000256" key="17">
    <source>
        <dbReference type="ARBA" id="ARBA00023268"/>
    </source>
</evidence>
<dbReference type="InterPro" id="IPR002496">
    <property type="entry name" value="PRib_AMP_CycHydrolase_dom"/>
</dbReference>
<name>A0A136IN08_9PEZI</name>
<dbReference type="EC" id="3.5.4.19" evidence="19"/>
<evidence type="ECO:0000256" key="9">
    <source>
        <dbReference type="ARBA" id="ARBA00022723"/>
    </source>
</evidence>
<dbReference type="FunFam" id="3.10.20.810:FF:000002">
    <property type="entry name" value="Histidine biosynthesis trifunctional protein"/>
    <property type="match status" value="1"/>
</dbReference>
<keyword evidence="11 19" id="KW-0378">Hydrolase</keyword>
<evidence type="ECO:0000256" key="16">
    <source>
        <dbReference type="ARBA" id="ARBA00023102"/>
    </source>
</evidence>
<comment type="pathway">
    <text evidence="6">Amino-acid biosynthesis; L-histidine biosynthesis; L-histidine from 5-phospho-alpha-D-ribose 1-diphosphate: step 2/9.</text>
</comment>
<dbReference type="GO" id="GO:0000105">
    <property type="term" value="P:L-histidine biosynthetic process"/>
    <property type="evidence" value="ECO:0007669"/>
    <property type="project" value="UniProtKB-UniRule"/>
</dbReference>
<evidence type="ECO:0000256" key="7">
    <source>
        <dbReference type="ARBA" id="ARBA00008260"/>
    </source>
</evidence>
<dbReference type="AlphaFoldDB" id="A0A136IN08"/>
<dbReference type="InParanoid" id="A0A136IN08"/>
<gene>
    <name evidence="22" type="ORF">Micbo1qcDRAFT_153051</name>
</gene>
<dbReference type="InterPro" id="IPR021130">
    <property type="entry name" value="PRib-ATP_PPHydrolase-like"/>
</dbReference>
<evidence type="ECO:0000256" key="8">
    <source>
        <dbReference type="ARBA" id="ARBA00022605"/>
    </source>
</evidence>
<keyword evidence="16 19" id="KW-0368">Histidine biosynthesis</keyword>